<dbReference type="Gene3D" id="2.130.10.130">
    <property type="entry name" value="Integrin alpha, N-terminal"/>
    <property type="match status" value="3"/>
</dbReference>
<dbReference type="Pfam" id="PF19078">
    <property type="entry name" value="Big_12"/>
    <property type="match status" value="1"/>
</dbReference>
<evidence type="ECO:0000259" key="6">
    <source>
        <dbReference type="Pfam" id="PF19078"/>
    </source>
</evidence>
<dbReference type="GO" id="GO:0008305">
    <property type="term" value="C:integrin complex"/>
    <property type="evidence" value="ECO:0007669"/>
    <property type="project" value="InterPro"/>
</dbReference>
<dbReference type="PANTHER" id="PTHR23221:SF7">
    <property type="entry name" value="PHOSPHATIDYLINOSITOL-GLYCAN-SPECIFIC PHOSPHOLIPASE D"/>
    <property type="match status" value="1"/>
</dbReference>
<accession>A0A0P0Z381</accession>
<dbReference type="Pfam" id="PF13205">
    <property type="entry name" value="Big_5"/>
    <property type="match status" value="1"/>
</dbReference>
<evidence type="ECO:0000256" key="2">
    <source>
        <dbReference type="ARBA" id="ARBA00022737"/>
    </source>
</evidence>
<keyword evidence="1" id="KW-0732">Signal</keyword>
<dbReference type="InterPro" id="IPR044048">
    <property type="entry name" value="Big_12"/>
</dbReference>
<sequence length="1660" mass="167445">MAKLDSGTAAPKFVIVSDGHRVDAAQGMSTRVRVKAGGRYKLLQTVEGSGDLKPVEDVVAVASGKNDGGDLILLLDGKTQIVLDDFLTLCKNSKCSIELPGKDGHSAVLDGSSVPLSKASDGSAIYHIAGSASSVTGLTHAFGDTFMVLNDHDTAGTSLLHDNRIPIVLGALAAGGGVALAAGGGSGSSHSVTPDPVDPVTSTVSFRVVAGPVAGPVHYRIIGAKGLVAEGDTDADGNARVVLTGDHSGPLMIVASNITHTDETTGQATQLSTPLRSVFVMGTADKSVVVSPVTELVAQKLGIAGEGLAVTADQVTSVTAAVASALGLDASAGAVTVLDAAYNEADGVSAAELYGQLLARLSGLDQRTGSVADTLALLASEISVSGSTGSLSGTGVALLDQGAAIFESGVNKEAATIIKPDVALDVPAAKLTVTFPSNNQNSLEDFIATQAPINRLVADFMDENVVARVKLPTNAVAGDSLRVVINGHETKVLQLTQKQVVAGRVNVDISFADVLDIGEGIATIDITLSNGGPVSAKYSASLAIDVTAPAAPTAALHQDTGGLDTDFITGNGRVDVSGLENGGRWEYSLDGGGSWTAGSGSFFELAPGNHPQGSVRVRQYDAVDNASEPFVMPAVQVLAPPTLAISVDRSTLLAGQTAQVTFTFSSAPSNFALTDVEVANGTLSDLVATGSPTVFTATLTPAANVQDGTITIAVAQGAYDDLAGNSGAAANLAAPIVVDTSAPSIVSIASTASSGGIAGHYNAGDTIDFTVTFDQAVSFAADGPEPGLPLNVSGALRAASYVGGNGTSELVFRYTVQAGDHAEDGLTIPENALSTHAPLFRDASGNAASLDSPAQEYIASLIIDNSEPELELTKPADQAALRSDTIVLTFDGPVSAGTGAIHISDGAGEVRDIPINDSQVVISGSKVTITLSTPLTNGVSYQLTMPAGVLTDVAGNSFQGIAAGGYAFTREAPIDLNLSQVYSDNLGFRIVPEGPEEVLGSKVTYAGDINGDGIDDIFVAAANNDTGFLNAGRGYVIFGKVGGLGSEVQLSNIAAGSGGFAITGEGAINRPGAYAAAPAGDVNGDGYDDLVLGGATNTPYTGGGRAYVVFGKSDGAEVKISSVSSGNGGFAIISEMTMAGAGYSVGGLGDVNGDGLSDVLISSYMTDNKAGRVHVVYGKRDGTAVNLSDVTGRNGGFAIISEGNSSLAGYAVASAGDVNGDNIADMLISATDAIGDSGTRSGVTYVVFGTRQPTANIQLSAIAAGQGGFVIQSGASNTEAGYSVSTAGDVNGDGYADILLGDLGYDVIGRAYVIFGKSDTSAVHLSSVSAGTGGFAIAGHCNYDGVGISVSYAGDMNGDGLSDIVVGARQSGDNGRMVVVFGKHDTSIVDINTVKDGIGGFAFLGESVSSTAGAMVSYAGDLNGDGLSDVIVAAPYMEIDGDINTGRAYVVFGTTSADVYTTAVDKMGGNGADTLSDDGVAKTLVGGAGNDELSLSAKGSVAYAGAGDDVIIVTRQVLDGLMDPQTNLDTVSRIDGGGGIDTLKIDGTGLNRVIDLSEILRGGILNEGRLANIEVIDMTDGGTNTLRLAEADVLSLSSFNVFETNGKAQLRILGTADTTLDLTHTVATATVTDIGNGWNAVDFTNIRLYVQQAVHIELPV</sequence>
<dbReference type="Gene3D" id="2.60.40.1220">
    <property type="match status" value="1"/>
</dbReference>
<name>A0A0P0Z381_9HYPH</name>
<dbReference type="PRINTS" id="PR01185">
    <property type="entry name" value="INTEGRINA"/>
</dbReference>
<reference evidence="7" key="1">
    <citation type="journal article" date="2015" name="Proc. Natl. Acad. Sci. U.S.A.">
        <title>Bacterial clade with the ribosomal RNA operon on a small plasmid rather than the chromosome.</title>
        <authorList>
            <person name="Anda M."/>
            <person name="Ohtsubo Y."/>
            <person name="Okubo T."/>
            <person name="Sugawara M."/>
            <person name="Nagata Y."/>
            <person name="Tsuda M."/>
            <person name="Minamisawa K."/>
            <person name="Mitsui H."/>
        </authorList>
    </citation>
    <scope>NUCLEOTIDE SEQUENCE</scope>
    <source>
        <strain evidence="7">JCM 14755</strain>
    </source>
</reference>
<evidence type="ECO:0000256" key="1">
    <source>
        <dbReference type="ARBA" id="ARBA00022729"/>
    </source>
</evidence>
<protein>
    <submittedName>
        <fullName evidence="7">FG-GAP repeat domain protein</fullName>
    </submittedName>
</protein>
<dbReference type="SMART" id="SM00191">
    <property type="entry name" value="Int_alpha"/>
    <property type="match status" value="7"/>
</dbReference>
<dbReference type="OrthoDB" id="9342475at2"/>
<feature type="domain" description="SbsA Ig-like" evidence="5">
    <location>
        <begin position="864"/>
        <end position="969"/>
    </location>
</feature>
<evidence type="ECO:0000313" key="7">
    <source>
        <dbReference type="EMBL" id="BAT28466.1"/>
    </source>
</evidence>
<proteinExistence type="predicted"/>
<dbReference type="Pfam" id="PF01839">
    <property type="entry name" value="FG-GAP"/>
    <property type="match status" value="4"/>
</dbReference>
<dbReference type="GO" id="GO:0007155">
    <property type="term" value="P:cell adhesion"/>
    <property type="evidence" value="ECO:0007669"/>
    <property type="project" value="InterPro"/>
</dbReference>
<evidence type="ECO:0000256" key="4">
    <source>
        <dbReference type="ARBA" id="ARBA00023180"/>
    </source>
</evidence>
<dbReference type="InterPro" id="IPR013517">
    <property type="entry name" value="FG-GAP"/>
</dbReference>
<dbReference type="InterPro" id="IPR014755">
    <property type="entry name" value="Cu-Rt/internalin_Ig-like"/>
</dbReference>
<dbReference type="InterPro" id="IPR028994">
    <property type="entry name" value="Integrin_alpha_N"/>
</dbReference>
<evidence type="ECO:0000259" key="5">
    <source>
        <dbReference type="Pfam" id="PF13205"/>
    </source>
</evidence>
<keyword evidence="3" id="KW-0378">Hydrolase</keyword>
<dbReference type="GO" id="GO:0016787">
    <property type="term" value="F:hydrolase activity"/>
    <property type="evidence" value="ECO:0007669"/>
    <property type="project" value="UniProtKB-KW"/>
</dbReference>
<dbReference type="EMBL" id="LC066377">
    <property type="protein sequence ID" value="BAT28466.1"/>
    <property type="molecule type" value="Genomic_DNA"/>
</dbReference>
<dbReference type="RefSeq" id="WP_062226090.1">
    <property type="nucleotide sequence ID" value="NZ_BBWR01000002.1"/>
</dbReference>
<dbReference type="InterPro" id="IPR032812">
    <property type="entry name" value="SbsA_Ig"/>
</dbReference>
<keyword evidence="4" id="KW-0325">Glycoprotein</keyword>
<dbReference type="InterPro" id="IPR000413">
    <property type="entry name" value="Integrin_alpha"/>
</dbReference>
<organism evidence="7">
    <name type="scientific">Aureimonas frigidaquae</name>
    <dbReference type="NCBI Taxonomy" id="424757"/>
    <lineage>
        <taxon>Bacteria</taxon>
        <taxon>Pseudomonadati</taxon>
        <taxon>Pseudomonadota</taxon>
        <taxon>Alphaproteobacteria</taxon>
        <taxon>Hyphomicrobiales</taxon>
        <taxon>Aurantimonadaceae</taxon>
        <taxon>Aureimonas</taxon>
    </lineage>
</organism>
<evidence type="ECO:0000256" key="3">
    <source>
        <dbReference type="ARBA" id="ARBA00022801"/>
    </source>
</evidence>
<dbReference type="InterPro" id="IPR013519">
    <property type="entry name" value="Int_alpha_beta-p"/>
</dbReference>
<feature type="domain" description="Bacterial Ig-like" evidence="6">
    <location>
        <begin position="640"/>
        <end position="730"/>
    </location>
</feature>
<dbReference type="SUPFAM" id="SSF69318">
    <property type="entry name" value="Integrin alpha N-terminal domain"/>
    <property type="match status" value="2"/>
</dbReference>
<dbReference type="PROSITE" id="PS51470">
    <property type="entry name" value="FG_GAP"/>
    <property type="match status" value="3"/>
</dbReference>
<dbReference type="PANTHER" id="PTHR23221">
    <property type="entry name" value="GLYCOSYLPHOSPHATIDYLINOSITOL PHOSPHOLIPASE D"/>
    <property type="match status" value="1"/>
</dbReference>
<keyword evidence="2" id="KW-0677">Repeat</keyword>